<accession>D6WR16</accession>
<keyword evidence="2 4" id="KW-0547">Nucleotide-binding</keyword>
<dbReference type="GO" id="GO:0005737">
    <property type="term" value="C:cytoplasm"/>
    <property type="evidence" value="ECO:0000318"/>
    <property type="project" value="GO_Central"/>
</dbReference>
<evidence type="ECO:0000256" key="1">
    <source>
        <dbReference type="ARBA" id="ARBA00007381"/>
    </source>
</evidence>
<keyword evidence="6" id="KW-1185">Reference proteome</keyword>
<evidence type="ECO:0000256" key="3">
    <source>
        <dbReference type="ARBA" id="ARBA00022840"/>
    </source>
</evidence>
<dbReference type="GO" id="GO:0005524">
    <property type="term" value="F:ATP binding"/>
    <property type="evidence" value="ECO:0007669"/>
    <property type="project" value="UniProtKB-KW"/>
</dbReference>
<evidence type="ECO:0000313" key="5">
    <source>
        <dbReference type="EMBL" id="EFA06541.1"/>
    </source>
</evidence>
<dbReference type="GO" id="GO:0031072">
    <property type="term" value="F:heat shock protein binding"/>
    <property type="evidence" value="ECO:0000318"/>
    <property type="project" value="GO_Central"/>
</dbReference>
<dbReference type="PRINTS" id="PR00301">
    <property type="entry name" value="HEATSHOCK70"/>
</dbReference>
<gene>
    <name evidence="5" type="primary">AUGUSTUS-3.0.2_09445</name>
    <name evidence="5" type="ORF">TcasGA2_TC009445</name>
</gene>
<keyword evidence="5" id="KW-0346">Stress response</keyword>
<dbReference type="STRING" id="7070.D6WR16"/>
<evidence type="ECO:0000256" key="4">
    <source>
        <dbReference type="RuleBase" id="RU003322"/>
    </source>
</evidence>
<dbReference type="PANTHER" id="PTHR19375">
    <property type="entry name" value="HEAT SHOCK PROTEIN 70KDA"/>
    <property type="match status" value="1"/>
</dbReference>
<proteinExistence type="inferred from homology"/>
<dbReference type="InterPro" id="IPR029047">
    <property type="entry name" value="HSP70_peptide-bd_sf"/>
</dbReference>
<dbReference type="InterPro" id="IPR043129">
    <property type="entry name" value="ATPase_NBD"/>
</dbReference>
<evidence type="ECO:0000256" key="2">
    <source>
        <dbReference type="ARBA" id="ARBA00022741"/>
    </source>
</evidence>
<dbReference type="PROSITE" id="PS00297">
    <property type="entry name" value="HSP70_1"/>
    <property type="match status" value="1"/>
</dbReference>
<protein>
    <submittedName>
        <fullName evidence="5">Major heat shock 70 kDa protein Ab-like Protein</fullName>
    </submittedName>
</protein>
<dbReference type="FunFam" id="2.60.34.10:FF:000038">
    <property type="entry name" value="Major heat shock 70 kDa protein Ab-like Protein"/>
    <property type="match status" value="1"/>
</dbReference>
<dbReference type="OrthoDB" id="2401965at2759"/>
<dbReference type="eggNOG" id="KOG0101">
    <property type="taxonomic scope" value="Eukaryota"/>
</dbReference>
<organism evidence="5 6">
    <name type="scientific">Tribolium castaneum</name>
    <name type="common">Red flour beetle</name>
    <dbReference type="NCBI Taxonomy" id="7070"/>
    <lineage>
        <taxon>Eukaryota</taxon>
        <taxon>Metazoa</taxon>
        <taxon>Ecdysozoa</taxon>
        <taxon>Arthropoda</taxon>
        <taxon>Hexapoda</taxon>
        <taxon>Insecta</taxon>
        <taxon>Pterygota</taxon>
        <taxon>Neoptera</taxon>
        <taxon>Endopterygota</taxon>
        <taxon>Coleoptera</taxon>
        <taxon>Polyphaga</taxon>
        <taxon>Cucujiformia</taxon>
        <taxon>Tenebrionidae</taxon>
        <taxon>Tenebrionidae incertae sedis</taxon>
        <taxon>Tribolium</taxon>
    </lineage>
</organism>
<evidence type="ECO:0000313" key="6">
    <source>
        <dbReference type="Proteomes" id="UP000007266"/>
    </source>
</evidence>
<comment type="similarity">
    <text evidence="1 4">Belongs to the heat shock protein 70 family.</text>
</comment>
<sequence length="617" mass="70021">MQAKTDLVIGIDLGTTNSSAAYYFKEKVRVVENKEGDRITPSCVYFRDQNTVIVGKYARKMAEQSNQSEVFGIKRFIGKQFDDPDLRNDLRHVPFTIESIENKPIVTINHKSGVCKKTPEEVSALVLQKVKTDVESKLGERVNKAVITVPAYFNVSQREATLEAAQKAGFTVLKLLNEPTAAAFCYYVDQNWGEESYSLVYDLGGGTFDVAILKNCRQNIDIVGVDGDTHLGGHDFDNLIIDYVCDILLKEYDYNPKDDRRNMRRLRSICEEAKQTLSDLEETIIILPAFTKKHDIININITREQFESMAQMLFQRTIDIVDKCLTTCNIAKTEIKEVILSGGSTRIPEIQNLLSSYFGGKELCKFTHPGECVAEGAAIQAAILSTNPDQKINTIQIKDVISLSLGIDVHFNLMFFIIKRNRSIPIKKTKSLITIFNQQSAMSINIYEGERTDVRKNRHLGTLKITNLTPAPPGQCEVHVIMSVDQNGILTFRAKEKFRNNEKDLKLLYTRGGRSDSEVKSILQKVEDQAEEDERFEKFAMKKTVLFNYCETVIYNLESKNLSSSYKEVYDLCKDTQNKLESLELGSEDQVNPLVEAAKSKCDSLVRQYNFDYMFDL</sequence>
<dbReference type="FunFam" id="3.90.640.10:FF:000003">
    <property type="entry name" value="Molecular chaperone DnaK"/>
    <property type="match status" value="1"/>
</dbReference>
<dbReference type="GO" id="GO:0044183">
    <property type="term" value="F:protein folding chaperone"/>
    <property type="evidence" value="ECO:0000318"/>
    <property type="project" value="GO_Central"/>
</dbReference>
<dbReference type="SUPFAM" id="SSF100920">
    <property type="entry name" value="Heat shock protein 70kD (HSP70), peptide-binding domain"/>
    <property type="match status" value="1"/>
</dbReference>
<dbReference type="FunFam" id="3.30.30.30:FF:000005">
    <property type="entry name" value="Heat shock protein ssb1"/>
    <property type="match status" value="1"/>
</dbReference>
<dbReference type="Proteomes" id="UP000007266">
    <property type="component" value="Linkage group 7"/>
</dbReference>
<keyword evidence="3 4" id="KW-0067">ATP-binding</keyword>
<dbReference type="Pfam" id="PF00012">
    <property type="entry name" value="HSP70"/>
    <property type="match status" value="1"/>
</dbReference>
<dbReference type="AlphaFoldDB" id="D6WR16"/>
<name>D6WR16_TRICA</name>
<reference evidence="5 6" key="2">
    <citation type="journal article" date="2010" name="Nucleic Acids Res.">
        <title>BeetleBase in 2010: revisions to provide comprehensive genomic information for Tribolium castaneum.</title>
        <authorList>
            <person name="Kim H.S."/>
            <person name="Murphy T."/>
            <person name="Xia J."/>
            <person name="Caragea D."/>
            <person name="Park Y."/>
            <person name="Beeman R.W."/>
            <person name="Lorenzen M.D."/>
            <person name="Butcher S."/>
            <person name="Manak J.R."/>
            <person name="Brown S.J."/>
        </authorList>
    </citation>
    <scope>GENOME REANNOTATION</scope>
    <source>
        <strain evidence="5 6">Georgia GA2</strain>
    </source>
</reference>
<dbReference type="GO" id="GO:0140662">
    <property type="term" value="F:ATP-dependent protein folding chaperone"/>
    <property type="evidence" value="ECO:0007669"/>
    <property type="project" value="InterPro"/>
</dbReference>
<dbReference type="Gene3D" id="2.60.34.10">
    <property type="entry name" value="Substrate Binding Domain Of DNAk, Chain A, domain 1"/>
    <property type="match status" value="1"/>
</dbReference>
<dbReference type="KEGG" id="tca:659796"/>
<dbReference type="InParanoid" id="D6WR16"/>
<dbReference type="EMBL" id="KQ971351">
    <property type="protein sequence ID" value="EFA06541.1"/>
    <property type="molecule type" value="Genomic_DNA"/>
</dbReference>
<reference evidence="5 6" key="1">
    <citation type="journal article" date="2008" name="Nature">
        <title>The genome of the model beetle and pest Tribolium castaneum.</title>
        <authorList>
            <consortium name="Tribolium Genome Sequencing Consortium"/>
            <person name="Richards S."/>
            <person name="Gibbs R.A."/>
            <person name="Weinstock G.M."/>
            <person name="Brown S.J."/>
            <person name="Denell R."/>
            <person name="Beeman R.W."/>
            <person name="Gibbs R."/>
            <person name="Beeman R.W."/>
            <person name="Brown S.J."/>
            <person name="Bucher G."/>
            <person name="Friedrich M."/>
            <person name="Grimmelikhuijzen C.J."/>
            <person name="Klingler M."/>
            <person name="Lorenzen M."/>
            <person name="Richards S."/>
            <person name="Roth S."/>
            <person name="Schroder R."/>
            <person name="Tautz D."/>
            <person name="Zdobnov E.M."/>
            <person name="Muzny D."/>
            <person name="Gibbs R.A."/>
            <person name="Weinstock G.M."/>
            <person name="Attaway T."/>
            <person name="Bell S."/>
            <person name="Buhay C.J."/>
            <person name="Chandrabose M.N."/>
            <person name="Chavez D."/>
            <person name="Clerk-Blankenburg K.P."/>
            <person name="Cree A."/>
            <person name="Dao M."/>
            <person name="Davis C."/>
            <person name="Chacko J."/>
            <person name="Dinh H."/>
            <person name="Dugan-Rocha S."/>
            <person name="Fowler G."/>
            <person name="Garner T.T."/>
            <person name="Garnes J."/>
            <person name="Gnirke A."/>
            <person name="Hawes A."/>
            <person name="Hernandez J."/>
            <person name="Hines S."/>
            <person name="Holder M."/>
            <person name="Hume J."/>
            <person name="Jhangiani S.N."/>
            <person name="Joshi V."/>
            <person name="Khan Z.M."/>
            <person name="Jackson L."/>
            <person name="Kovar C."/>
            <person name="Kowis A."/>
            <person name="Lee S."/>
            <person name="Lewis L.R."/>
            <person name="Margolis J."/>
            <person name="Morgan M."/>
            <person name="Nazareth L.V."/>
            <person name="Nguyen N."/>
            <person name="Okwuonu G."/>
            <person name="Parker D."/>
            <person name="Richards S."/>
            <person name="Ruiz S.J."/>
            <person name="Santibanez J."/>
            <person name="Savard J."/>
            <person name="Scherer S.E."/>
            <person name="Schneider B."/>
            <person name="Sodergren E."/>
            <person name="Tautz D."/>
            <person name="Vattahil S."/>
            <person name="Villasana D."/>
            <person name="White C.S."/>
            <person name="Wright R."/>
            <person name="Park Y."/>
            <person name="Beeman R.W."/>
            <person name="Lord J."/>
            <person name="Oppert B."/>
            <person name="Lorenzen M."/>
            <person name="Brown S."/>
            <person name="Wang L."/>
            <person name="Savard J."/>
            <person name="Tautz D."/>
            <person name="Richards S."/>
            <person name="Weinstock G."/>
            <person name="Gibbs R.A."/>
            <person name="Liu Y."/>
            <person name="Worley K."/>
            <person name="Weinstock G."/>
            <person name="Elsik C.G."/>
            <person name="Reese J.T."/>
            <person name="Elhaik E."/>
            <person name="Landan G."/>
            <person name="Graur D."/>
            <person name="Arensburger P."/>
            <person name="Atkinson P."/>
            <person name="Beeman R.W."/>
            <person name="Beidler J."/>
            <person name="Brown S.J."/>
            <person name="Demuth J.P."/>
            <person name="Drury D.W."/>
            <person name="Du Y.Z."/>
            <person name="Fujiwara H."/>
            <person name="Lorenzen M."/>
            <person name="Maselli V."/>
            <person name="Osanai M."/>
            <person name="Park Y."/>
            <person name="Robertson H.M."/>
            <person name="Tu Z."/>
            <person name="Wang J.J."/>
            <person name="Wang S."/>
            <person name="Richards S."/>
            <person name="Song H."/>
            <person name="Zhang L."/>
            <person name="Sodergren E."/>
            <person name="Werner D."/>
            <person name="Stanke M."/>
            <person name="Morgenstern B."/>
            <person name="Solovyev V."/>
            <person name="Kosarev P."/>
            <person name="Brown G."/>
            <person name="Chen H.C."/>
            <person name="Ermolaeva O."/>
            <person name="Hlavina W."/>
            <person name="Kapustin Y."/>
            <person name="Kiryutin B."/>
            <person name="Kitts P."/>
            <person name="Maglott D."/>
            <person name="Pruitt K."/>
            <person name="Sapojnikov V."/>
            <person name="Souvorov A."/>
            <person name="Mackey A.J."/>
            <person name="Waterhouse R.M."/>
            <person name="Wyder S."/>
            <person name="Zdobnov E.M."/>
            <person name="Zdobnov E.M."/>
            <person name="Wyder S."/>
            <person name="Kriventseva E.V."/>
            <person name="Kadowaki T."/>
            <person name="Bork P."/>
            <person name="Aranda M."/>
            <person name="Bao R."/>
            <person name="Beermann A."/>
            <person name="Berns N."/>
            <person name="Bolognesi R."/>
            <person name="Bonneton F."/>
            <person name="Bopp D."/>
            <person name="Brown S.J."/>
            <person name="Bucher G."/>
            <person name="Butts T."/>
            <person name="Chaumot A."/>
            <person name="Denell R.E."/>
            <person name="Ferrier D.E."/>
            <person name="Friedrich M."/>
            <person name="Gordon C.M."/>
            <person name="Jindra M."/>
            <person name="Klingler M."/>
            <person name="Lan Q."/>
            <person name="Lattorff H.M."/>
            <person name="Laudet V."/>
            <person name="von Levetsow C."/>
            <person name="Liu Z."/>
            <person name="Lutz R."/>
            <person name="Lynch J.A."/>
            <person name="da Fonseca R.N."/>
            <person name="Posnien N."/>
            <person name="Reuter R."/>
            <person name="Roth S."/>
            <person name="Savard J."/>
            <person name="Schinko J.B."/>
            <person name="Schmitt C."/>
            <person name="Schoppmeier M."/>
            <person name="Schroder R."/>
            <person name="Shippy T.D."/>
            <person name="Simonnet F."/>
            <person name="Marques-Souza H."/>
            <person name="Tautz D."/>
            <person name="Tomoyasu Y."/>
            <person name="Trauner J."/>
            <person name="Van der Zee M."/>
            <person name="Vervoort M."/>
            <person name="Wittkopp N."/>
            <person name="Wimmer E.A."/>
            <person name="Yang X."/>
            <person name="Jones A.K."/>
            <person name="Sattelle D.B."/>
            <person name="Ebert P.R."/>
            <person name="Nelson D."/>
            <person name="Scott J.G."/>
            <person name="Beeman R.W."/>
            <person name="Muthukrishnan S."/>
            <person name="Kramer K.J."/>
            <person name="Arakane Y."/>
            <person name="Beeman R.W."/>
            <person name="Zhu Q."/>
            <person name="Hogenkamp D."/>
            <person name="Dixit R."/>
            <person name="Oppert B."/>
            <person name="Jiang H."/>
            <person name="Zou Z."/>
            <person name="Marshall J."/>
            <person name="Elpidina E."/>
            <person name="Vinokurov K."/>
            <person name="Oppert C."/>
            <person name="Zou Z."/>
            <person name="Evans J."/>
            <person name="Lu Z."/>
            <person name="Zhao P."/>
            <person name="Sumathipala N."/>
            <person name="Altincicek B."/>
            <person name="Vilcinskas A."/>
            <person name="Williams M."/>
            <person name="Hultmark D."/>
            <person name="Hetru C."/>
            <person name="Jiang H."/>
            <person name="Grimmelikhuijzen C.J."/>
            <person name="Hauser F."/>
            <person name="Cazzamali G."/>
            <person name="Williamson M."/>
            <person name="Park Y."/>
            <person name="Li B."/>
            <person name="Tanaka Y."/>
            <person name="Predel R."/>
            <person name="Neupert S."/>
            <person name="Schachtner J."/>
            <person name="Verleyen P."/>
            <person name="Raible F."/>
            <person name="Bork P."/>
            <person name="Friedrich M."/>
            <person name="Walden K.K."/>
            <person name="Robertson H.M."/>
            <person name="Angeli S."/>
            <person name="Foret S."/>
            <person name="Bucher G."/>
            <person name="Schuetz S."/>
            <person name="Maleszka R."/>
            <person name="Wimmer E.A."/>
            <person name="Beeman R.W."/>
            <person name="Lorenzen M."/>
            <person name="Tomoyasu Y."/>
            <person name="Miller S.C."/>
            <person name="Grossmann D."/>
            <person name="Bucher G."/>
        </authorList>
    </citation>
    <scope>NUCLEOTIDE SEQUENCE [LARGE SCALE GENOMIC DNA]</scope>
    <source>
        <strain evidence="5 6">Georgia GA2</strain>
    </source>
</reference>
<dbReference type="GO" id="GO:0042026">
    <property type="term" value="P:protein refolding"/>
    <property type="evidence" value="ECO:0000318"/>
    <property type="project" value="GO_Central"/>
</dbReference>
<dbReference type="CDD" id="cd24028">
    <property type="entry name" value="ASKHA_NBD_HSP70_HSPA1-like"/>
    <property type="match status" value="1"/>
</dbReference>
<dbReference type="GO" id="GO:0005634">
    <property type="term" value="C:nucleus"/>
    <property type="evidence" value="ECO:0000318"/>
    <property type="project" value="GO_Central"/>
</dbReference>
<dbReference type="Gene3D" id="3.30.420.40">
    <property type="match status" value="2"/>
</dbReference>
<dbReference type="InterPro" id="IPR013126">
    <property type="entry name" value="Hsp_70_fam"/>
</dbReference>
<dbReference type="InterPro" id="IPR018181">
    <property type="entry name" value="Heat_shock_70_CS"/>
</dbReference>
<dbReference type="GO" id="GO:0016887">
    <property type="term" value="F:ATP hydrolysis activity"/>
    <property type="evidence" value="ECO:0000318"/>
    <property type="project" value="GO_Central"/>
</dbReference>
<dbReference type="Gene3D" id="3.90.640.10">
    <property type="entry name" value="Actin, Chain A, domain 4"/>
    <property type="match status" value="1"/>
</dbReference>
<dbReference type="PhylomeDB" id="D6WR16"/>
<dbReference type="GO" id="GO:0005829">
    <property type="term" value="C:cytosol"/>
    <property type="evidence" value="ECO:0000318"/>
    <property type="project" value="GO_Central"/>
</dbReference>
<dbReference type="GO" id="GO:0005886">
    <property type="term" value="C:plasma membrane"/>
    <property type="evidence" value="ECO:0000318"/>
    <property type="project" value="GO_Central"/>
</dbReference>
<dbReference type="HOGENOM" id="CLU_005965_0_1_1"/>
<dbReference type="SUPFAM" id="SSF53067">
    <property type="entry name" value="Actin-like ATPase domain"/>
    <property type="match status" value="2"/>
</dbReference>